<gene>
    <name evidence="1" type="ORF">AVEN_253818_1</name>
</gene>
<accession>A0A4Y2T4G2</accession>
<evidence type="ECO:0000313" key="1">
    <source>
        <dbReference type="EMBL" id="GBN95498.1"/>
    </source>
</evidence>
<name>A0A4Y2T4G2_ARAVE</name>
<dbReference type="AlphaFoldDB" id="A0A4Y2T4G2"/>
<organism evidence="1 2">
    <name type="scientific">Araneus ventricosus</name>
    <name type="common">Orbweaver spider</name>
    <name type="synonym">Epeira ventricosa</name>
    <dbReference type="NCBI Taxonomy" id="182803"/>
    <lineage>
        <taxon>Eukaryota</taxon>
        <taxon>Metazoa</taxon>
        <taxon>Ecdysozoa</taxon>
        <taxon>Arthropoda</taxon>
        <taxon>Chelicerata</taxon>
        <taxon>Arachnida</taxon>
        <taxon>Araneae</taxon>
        <taxon>Araneomorphae</taxon>
        <taxon>Entelegynae</taxon>
        <taxon>Araneoidea</taxon>
        <taxon>Araneidae</taxon>
        <taxon>Araneus</taxon>
    </lineage>
</organism>
<evidence type="ECO:0000313" key="2">
    <source>
        <dbReference type="Proteomes" id="UP000499080"/>
    </source>
</evidence>
<proteinExistence type="predicted"/>
<comment type="caution">
    <text evidence="1">The sequence shown here is derived from an EMBL/GenBank/DDBJ whole genome shotgun (WGS) entry which is preliminary data.</text>
</comment>
<protein>
    <submittedName>
        <fullName evidence="1">Uncharacterized protein</fullName>
    </submittedName>
</protein>
<dbReference type="Proteomes" id="UP000499080">
    <property type="component" value="Unassembled WGS sequence"/>
</dbReference>
<dbReference type="EMBL" id="BGPR01026064">
    <property type="protein sequence ID" value="GBN95498.1"/>
    <property type="molecule type" value="Genomic_DNA"/>
</dbReference>
<keyword evidence="2" id="KW-1185">Reference proteome</keyword>
<reference evidence="1 2" key="1">
    <citation type="journal article" date="2019" name="Sci. Rep.">
        <title>Orb-weaving spider Araneus ventricosus genome elucidates the spidroin gene catalogue.</title>
        <authorList>
            <person name="Kono N."/>
            <person name="Nakamura H."/>
            <person name="Ohtoshi R."/>
            <person name="Moran D.A.P."/>
            <person name="Shinohara A."/>
            <person name="Yoshida Y."/>
            <person name="Fujiwara M."/>
            <person name="Mori M."/>
            <person name="Tomita M."/>
            <person name="Arakawa K."/>
        </authorList>
    </citation>
    <scope>NUCLEOTIDE SEQUENCE [LARGE SCALE GENOMIC DNA]</scope>
</reference>
<sequence length="117" mass="12965">MRIRTQELPLVYPESNSIGNKECTEYYHLHFIFNGRTSTWGAPAPKREMPGAIEPGLGLNNVIAFHLLLCAGIGNTWTPRHEPAYIVKQEASESSVQSSETATRSSRMVALSSLMDT</sequence>